<gene>
    <name evidence="2" type="ORF">NEF87_001595</name>
</gene>
<dbReference type="Pfam" id="PF04457">
    <property type="entry name" value="MJ1316"/>
    <property type="match status" value="1"/>
</dbReference>
<proteinExistence type="predicted"/>
<name>A0ABY6HP59_9ARCH</name>
<sequence length="82" mass="9957">MPFFDIRNFLIKLQWTDYPTKDQIKIVYRARGAPNDENTVTWNQITKVEKMGMDLMDETYIPFHRILRITNGEEILYVKQRF</sequence>
<organism evidence="2 3">
    <name type="scientific">Candidatus Lokiarchaeum ossiferum</name>
    <dbReference type="NCBI Taxonomy" id="2951803"/>
    <lineage>
        <taxon>Archaea</taxon>
        <taxon>Promethearchaeati</taxon>
        <taxon>Promethearchaeota</taxon>
        <taxon>Promethearchaeia</taxon>
        <taxon>Promethearchaeales</taxon>
        <taxon>Promethearchaeaceae</taxon>
        <taxon>Candidatus Lokiarchaeum</taxon>
    </lineage>
</organism>
<reference evidence="2" key="1">
    <citation type="submission" date="2022-09" db="EMBL/GenBank/DDBJ databases">
        <title>Actin cytoskeleton and complex cell architecture in an #Asgard archaeon.</title>
        <authorList>
            <person name="Ponce Toledo R.I."/>
            <person name="Schleper C."/>
            <person name="Rodrigues Oliveira T."/>
            <person name="Wollweber F."/>
            <person name="Xu J."/>
            <person name="Rittmann S."/>
            <person name="Klingl A."/>
            <person name="Pilhofer M."/>
        </authorList>
    </citation>
    <scope>NUCLEOTIDE SEQUENCE</scope>
    <source>
        <strain evidence="2">B-35</strain>
    </source>
</reference>
<accession>A0ABY6HP59</accession>
<evidence type="ECO:0000313" key="2">
    <source>
        <dbReference type="EMBL" id="UYP45310.1"/>
    </source>
</evidence>
<dbReference type="EMBL" id="CP104013">
    <property type="protein sequence ID" value="UYP45310.1"/>
    <property type="molecule type" value="Genomic_DNA"/>
</dbReference>
<feature type="domain" description="MJ1316 RNA cyclic group end recognition" evidence="1">
    <location>
        <begin position="6"/>
        <end position="76"/>
    </location>
</feature>
<keyword evidence="3" id="KW-1185">Reference proteome</keyword>
<evidence type="ECO:0000313" key="3">
    <source>
        <dbReference type="Proteomes" id="UP001208689"/>
    </source>
</evidence>
<protein>
    <recommendedName>
        <fullName evidence="1">MJ1316 RNA cyclic group end recognition domain-containing protein</fullName>
    </recommendedName>
</protein>
<evidence type="ECO:0000259" key="1">
    <source>
        <dbReference type="Pfam" id="PF04457"/>
    </source>
</evidence>
<dbReference type="InterPro" id="IPR040459">
    <property type="entry name" value="MJ1316"/>
</dbReference>
<dbReference type="Proteomes" id="UP001208689">
    <property type="component" value="Chromosome"/>
</dbReference>